<evidence type="ECO:0000256" key="1">
    <source>
        <dbReference type="ARBA" id="ARBA00004752"/>
    </source>
</evidence>
<name>A0ABM6FFG8_9BURK</name>
<keyword evidence="5 10" id="KW-0808">Transferase</keyword>
<accession>A0ABM6FFG8</accession>
<keyword evidence="3" id="KW-0645">Protease</keyword>
<dbReference type="InterPro" id="IPR036950">
    <property type="entry name" value="PBP_transglycosylase"/>
</dbReference>
<evidence type="ECO:0000256" key="7">
    <source>
        <dbReference type="ARBA" id="ARBA00044770"/>
    </source>
</evidence>
<keyword evidence="11" id="KW-1185">Reference proteome</keyword>
<evidence type="ECO:0000256" key="4">
    <source>
        <dbReference type="ARBA" id="ARBA00022676"/>
    </source>
</evidence>
<evidence type="ECO:0000256" key="8">
    <source>
        <dbReference type="ARBA" id="ARBA00049902"/>
    </source>
</evidence>
<keyword evidence="2" id="KW-0121">Carboxypeptidase</keyword>
<feature type="domain" description="Glycosyl transferase family 51" evidence="9">
    <location>
        <begin position="124"/>
        <end position="275"/>
    </location>
</feature>
<dbReference type="InterPro" id="IPR023346">
    <property type="entry name" value="Lysozyme-like_dom_sf"/>
</dbReference>
<dbReference type="EMBL" id="CP017755">
    <property type="protein sequence ID" value="AOZ10664.1"/>
    <property type="molecule type" value="Genomic_DNA"/>
</dbReference>
<comment type="catalytic activity">
    <reaction evidence="8">
        <text>[GlcNAc-(1-&gt;4)-Mur2Ac(oyl-L-Ala-gamma-D-Glu-L-Lys-D-Ala-D-Ala)](n)-di-trans,octa-cis-undecaprenyl diphosphate + beta-D-GlcNAc-(1-&gt;4)-Mur2Ac(oyl-L-Ala-gamma-D-Glu-L-Lys-D-Ala-D-Ala)-di-trans,octa-cis-undecaprenyl diphosphate = [GlcNAc-(1-&gt;4)-Mur2Ac(oyl-L-Ala-gamma-D-Glu-L-Lys-D-Ala-D-Ala)](n+1)-di-trans,octa-cis-undecaprenyl diphosphate + di-trans,octa-cis-undecaprenyl diphosphate + H(+)</text>
        <dbReference type="Rhea" id="RHEA:23708"/>
        <dbReference type="Rhea" id="RHEA-COMP:9602"/>
        <dbReference type="Rhea" id="RHEA-COMP:9603"/>
        <dbReference type="ChEBI" id="CHEBI:15378"/>
        <dbReference type="ChEBI" id="CHEBI:58405"/>
        <dbReference type="ChEBI" id="CHEBI:60033"/>
        <dbReference type="ChEBI" id="CHEBI:78435"/>
        <dbReference type="EC" id="2.4.99.28"/>
    </reaction>
</comment>
<evidence type="ECO:0000256" key="2">
    <source>
        <dbReference type="ARBA" id="ARBA00022645"/>
    </source>
</evidence>
<dbReference type="Gene3D" id="1.10.3810.10">
    <property type="entry name" value="Biosynthetic peptidoglycan transglycosylase-like"/>
    <property type="match status" value="1"/>
</dbReference>
<reference evidence="10 11" key="1">
    <citation type="submission" date="2016-10" db="EMBL/GenBank/DDBJ databases">
        <title>Complete genome sequences of three Cupriavidus strains isolated from various Malaysian environments.</title>
        <authorList>
            <person name="Abdullah A.A.-A."/>
            <person name="Shafie N.A.H."/>
            <person name="Lau N.S."/>
        </authorList>
    </citation>
    <scope>NUCLEOTIDE SEQUENCE [LARGE SCALE GENOMIC DNA]</scope>
    <source>
        <strain evidence="10 11">USMAA1020</strain>
    </source>
</reference>
<dbReference type="InterPro" id="IPR050396">
    <property type="entry name" value="Glycosyltr_51/Transpeptidase"/>
</dbReference>
<dbReference type="PANTHER" id="PTHR32282:SF24">
    <property type="entry name" value="GLYCOSYL TRANSFERASE FAMILY 51 DOMAIN-CONTAINING PROTEIN"/>
    <property type="match status" value="1"/>
</dbReference>
<sequence>MLATTLGGVYVIGHGIADELRTSRLQARYLSRLGRDIRFEVQPGASDSIRFPDPSPYDTRLGYALLPGISKRLAARGYAPVAQARMSDDMLRAIDYGLFAPYPEKDQAGLSLLDCNGLTLAAQHYPQRQYAGFAAVPTVMVNALLFVENQGLLNPEFPERNPALDWVRFSHAIADQGLRLALRHHDSPGGSTLATQIEKYRHSPEGRTVSVREKFRQMASASLRAYLEGPDTQAARERVVVDYLNTVPLAARAGFGEVNGIGDGLWVWYGEDFAEANRLLTGMDPVHPTPREAQVFKRALSLIIAQRRPTFHLRRDDTNLDALTGSYLRLLAANGSITPALRDAALAQPLDKAAPPPRPPQPPYVTRKAENQLRADLSHLTGIPSRYELDRLDLRATSSVNREAQRDISAVLQRLHDPAGAREMGLYGYNMLRPGDDPGKLVASFTLYERVGNASLLRVQADNVDQPFDLNSGARLNLGSTAKLRTLVTYLEIVTELQARYADMSRAELQAARLARNDVLSRWAVDYMLKTREVDERALEPMLEAALERKYSGNPGEAFFTGGGMQSFSNFERWEGERIMTVRQGFQHSVNLVFIRLMRDIVRYEVAQAHPDVDRLMEDRAAPERRGYLERFADIEGSAYMAGFYRRYRHLDQPHRISALLDRVRTPPSHLGAVHLAVALLSVEPSLDEAGFARVLRARLPALKLSDEDIDKLYQKYGHDKFNLNDRGYLSRIHPLELWLVEYLSGHPDATLEQVLRDSRAQRQEVYRWLFRTHSKFGQDNRIRTLLEQDAFVRIAQRWHRLGYPFDALTPSYATAIGASGDRPAALAELAGILLGGGLAVRTAALTRLDFAEGTPYATQFALQAPTPQRLLPPEVAALVRRSMTEVVQGGTASSIRDAFTVAGQPPSAQLAVGGKTGTGDQRYQVGGPGGRVVASYAVSRSATFVFVLGERYFGTVTLFVKGQDASHYNFTSALAVHLLRSLAPQLTAMAGSTGTERALLRCPRE</sequence>
<evidence type="ECO:0000256" key="6">
    <source>
        <dbReference type="ARBA" id="ARBA00023268"/>
    </source>
</evidence>
<dbReference type="EC" id="2.4.99.28" evidence="7"/>
<dbReference type="GO" id="GO:0016740">
    <property type="term" value="F:transferase activity"/>
    <property type="evidence" value="ECO:0007669"/>
    <property type="project" value="UniProtKB-KW"/>
</dbReference>
<evidence type="ECO:0000313" key="10">
    <source>
        <dbReference type="EMBL" id="AOZ10664.1"/>
    </source>
</evidence>
<dbReference type="Proteomes" id="UP000177515">
    <property type="component" value="Chromosome 2"/>
</dbReference>
<dbReference type="Gene3D" id="3.40.710.10">
    <property type="entry name" value="DD-peptidase/beta-lactamase superfamily"/>
    <property type="match status" value="1"/>
</dbReference>
<evidence type="ECO:0000256" key="3">
    <source>
        <dbReference type="ARBA" id="ARBA00022670"/>
    </source>
</evidence>
<comment type="pathway">
    <text evidence="1">Cell wall biogenesis; peptidoglycan biosynthesis.</text>
</comment>
<evidence type="ECO:0000313" key="11">
    <source>
        <dbReference type="Proteomes" id="UP000177515"/>
    </source>
</evidence>
<keyword evidence="3" id="KW-0378">Hydrolase</keyword>
<dbReference type="InterPro" id="IPR012338">
    <property type="entry name" value="Beta-lactam/transpept-like"/>
</dbReference>
<dbReference type="Pfam" id="PF00912">
    <property type="entry name" value="Transgly"/>
    <property type="match status" value="1"/>
</dbReference>
<protein>
    <recommendedName>
        <fullName evidence="7">peptidoglycan glycosyltransferase</fullName>
        <ecNumber evidence="7">2.4.99.28</ecNumber>
    </recommendedName>
</protein>
<evidence type="ECO:0000256" key="5">
    <source>
        <dbReference type="ARBA" id="ARBA00022679"/>
    </source>
</evidence>
<proteinExistence type="predicted"/>
<organism evidence="10 11">
    <name type="scientific">Cupriavidus malaysiensis</name>
    <dbReference type="NCBI Taxonomy" id="367825"/>
    <lineage>
        <taxon>Bacteria</taxon>
        <taxon>Pseudomonadati</taxon>
        <taxon>Pseudomonadota</taxon>
        <taxon>Betaproteobacteria</taxon>
        <taxon>Burkholderiales</taxon>
        <taxon>Burkholderiaceae</taxon>
        <taxon>Cupriavidus</taxon>
    </lineage>
</organism>
<keyword evidence="4" id="KW-0328">Glycosyltransferase</keyword>
<dbReference type="SUPFAM" id="SSF56601">
    <property type="entry name" value="beta-lactamase/transpeptidase-like"/>
    <property type="match status" value="2"/>
</dbReference>
<dbReference type="SUPFAM" id="SSF53955">
    <property type="entry name" value="Lysozyme-like"/>
    <property type="match status" value="1"/>
</dbReference>
<dbReference type="PANTHER" id="PTHR32282">
    <property type="entry name" value="BINDING PROTEIN TRANSPEPTIDASE, PUTATIVE-RELATED"/>
    <property type="match status" value="1"/>
</dbReference>
<keyword evidence="6" id="KW-0511">Multifunctional enzyme</keyword>
<evidence type="ECO:0000259" key="9">
    <source>
        <dbReference type="Pfam" id="PF00912"/>
    </source>
</evidence>
<dbReference type="InterPro" id="IPR001264">
    <property type="entry name" value="Glyco_trans_51"/>
</dbReference>
<gene>
    <name evidence="10" type="ORF">BKK80_20670</name>
</gene>